<reference evidence="1 2" key="1">
    <citation type="submission" date="2017-12" db="EMBL/GenBank/DDBJ databases">
        <title>Comparative genomics of Botrytis spp.</title>
        <authorList>
            <person name="Valero-Jimenez C.A."/>
            <person name="Tapia P."/>
            <person name="Veloso J."/>
            <person name="Silva-Moreno E."/>
            <person name="Staats M."/>
            <person name="Valdes J.H."/>
            <person name="Van Kan J.A.L."/>
        </authorList>
    </citation>
    <scope>NUCLEOTIDE SEQUENCE [LARGE SCALE GENOMIC DNA]</scope>
    <source>
        <strain evidence="1 2">MUCL11595</strain>
    </source>
</reference>
<accession>A0A4Z1ISC7</accession>
<proteinExistence type="predicted"/>
<dbReference type="Proteomes" id="UP000297527">
    <property type="component" value="Unassembled WGS sequence"/>
</dbReference>
<protein>
    <submittedName>
        <fullName evidence="1">Uncharacterized protein</fullName>
    </submittedName>
</protein>
<evidence type="ECO:0000313" key="1">
    <source>
        <dbReference type="EMBL" id="TGO64256.1"/>
    </source>
</evidence>
<sequence length="108" mass="12305">MTGNSKNSCIWYGKIFRHLAYLAEMLLREEERSVFEISDRNAPELLEKIGEGEFQLQYPSISKTTKELQIQSLFHADDMDSGASGLPRAILNPGTCMKNSKFMCANRR</sequence>
<gene>
    <name evidence="1" type="ORF">BCON_0008g01040</name>
</gene>
<dbReference type="AlphaFoldDB" id="A0A4Z1ISC7"/>
<comment type="caution">
    <text evidence="1">The sequence shown here is derived from an EMBL/GenBank/DDBJ whole genome shotgun (WGS) entry which is preliminary data.</text>
</comment>
<keyword evidence="2" id="KW-1185">Reference proteome</keyword>
<organism evidence="1 2">
    <name type="scientific">Botryotinia convoluta</name>
    <dbReference type="NCBI Taxonomy" id="54673"/>
    <lineage>
        <taxon>Eukaryota</taxon>
        <taxon>Fungi</taxon>
        <taxon>Dikarya</taxon>
        <taxon>Ascomycota</taxon>
        <taxon>Pezizomycotina</taxon>
        <taxon>Leotiomycetes</taxon>
        <taxon>Helotiales</taxon>
        <taxon>Sclerotiniaceae</taxon>
        <taxon>Botryotinia</taxon>
    </lineage>
</organism>
<name>A0A4Z1ISC7_9HELO</name>
<dbReference type="EMBL" id="PQXN01000008">
    <property type="protein sequence ID" value="TGO64256.1"/>
    <property type="molecule type" value="Genomic_DNA"/>
</dbReference>
<evidence type="ECO:0000313" key="2">
    <source>
        <dbReference type="Proteomes" id="UP000297527"/>
    </source>
</evidence>